<keyword evidence="1" id="KW-1133">Transmembrane helix</keyword>
<name>A0A9D4B756_9SAUR</name>
<organism evidence="2 3">
    <name type="scientific">Mauremys mutica</name>
    <name type="common">yellowpond turtle</name>
    <dbReference type="NCBI Taxonomy" id="74926"/>
    <lineage>
        <taxon>Eukaryota</taxon>
        <taxon>Metazoa</taxon>
        <taxon>Chordata</taxon>
        <taxon>Craniata</taxon>
        <taxon>Vertebrata</taxon>
        <taxon>Euteleostomi</taxon>
        <taxon>Archelosauria</taxon>
        <taxon>Testudinata</taxon>
        <taxon>Testudines</taxon>
        <taxon>Cryptodira</taxon>
        <taxon>Durocryptodira</taxon>
        <taxon>Testudinoidea</taxon>
        <taxon>Geoemydidae</taxon>
        <taxon>Geoemydinae</taxon>
        <taxon>Mauremys</taxon>
    </lineage>
</organism>
<dbReference type="EMBL" id="JAHDVG010000465">
    <property type="protein sequence ID" value="KAH1183778.1"/>
    <property type="molecule type" value="Genomic_DNA"/>
</dbReference>
<keyword evidence="1" id="KW-0472">Membrane</keyword>
<protein>
    <submittedName>
        <fullName evidence="2">Uncharacterized protein</fullName>
    </submittedName>
</protein>
<comment type="caution">
    <text evidence="2">The sequence shown here is derived from an EMBL/GenBank/DDBJ whole genome shotgun (WGS) entry which is preliminary data.</text>
</comment>
<proteinExistence type="predicted"/>
<evidence type="ECO:0000313" key="3">
    <source>
        <dbReference type="Proteomes" id="UP000827986"/>
    </source>
</evidence>
<keyword evidence="1" id="KW-0812">Transmembrane</keyword>
<evidence type="ECO:0000313" key="2">
    <source>
        <dbReference type="EMBL" id="KAH1183778.1"/>
    </source>
</evidence>
<evidence type="ECO:0000256" key="1">
    <source>
        <dbReference type="SAM" id="Phobius"/>
    </source>
</evidence>
<keyword evidence="3" id="KW-1185">Reference proteome</keyword>
<dbReference type="Proteomes" id="UP000827986">
    <property type="component" value="Unassembled WGS sequence"/>
</dbReference>
<accession>A0A9D4B756</accession>
<sequence>MFLWWDRPVLTPQAGRGYRAQLGTVSPNLAQVGSLSNLERGGPLKGRTQITYRWHSERRVPQPKGLLTQRAEEPLLSASPEVEGSSLLGLEPRALSLMSSRQEGSGSQAPFPDTPVLLPFRQLLGEPGLFVGSNVIWFALAGFGLLYSWNGGCLPQTYSWRSTL</sequence>
<gene>
    <name evidence="2" type="ORF">KIL84_014394</name>
</gene>
<feature type="transmembrane region" description="Helical" evidence="1">
    <location>
        <begin position="129"/>
        <end position="149"/>
    </location>
</feature>
<dbReference type="AlphaFoldDB" id="A0A9D4B756"/>
<reference evidence="2" key="1">
    <citation type="submission" date="2021-09" db="EMBL/GenBank/DDBJ databases">
        <title>The genome of Mauremys mutica provides insights into the evolution of semi-aquatic lifestyle.</title>
        <authorList>
            <person name="Gong S."/>
            <person name="Gao Y."/>
        </authorList>
    </citation>
    <scope>NUCLEOTIDE SEQUENCE</scope>
    <source>
        <strain evidence="2">MM-2020</strain>
        <tissue evidence="2">Muscle</tissue>
    </source>
</reference>